<dbReference type="InterPro" id="IPR018113">
    <property type="entry name" value="PTrfase_EIIB_Cys"/>
</dbReference>
<feature type="domain" description="PTS EIIC type-1" evidence="15">
    <location>
        <begin position="107"/>
        <end position="468"/>
    </location>
</feature>
<accession>A0A9D1PB82</accession>
<dbReference type="AlphaFoldDB" id="A0A9D1PB82"/>
<dbReference type="PROSITE" id="PS00371">
    <property type="entry name" value="PTS_EIIA_TYPE_1_HIS"/>
    <property type="match status" value="1"/>
</dbReference>
<dbReference type="SUPFAM" id="SSF55604">
    <property type="entry name" value="Glucose permease domain IIB"/>
    <property type="match status" value="1"/>
</dbReference>
<dbReference type="EC" id="2.7.1.-" evidence="16"/>
<feature type="domain" description="PTS EIIA type-1" evidence="13">
    <location>
        <begin position="503"/>
        <end position="606"/>
    </location>
</feature>
<dbReference type="GO" id="GO:0015771">
    <property type="term" value="P:trehalose transport"/>
    <property type="evidence" value="ECO:0007669"/>
    <property type="project" value="TreeGrafter"/>
</dbReference>
<dbReference type="Gene3D" id="3.30.1360.60">
    <property type="entry name" value="Glucose permease domain IIB"/>
    <property type="match status" value="1"/>
</dbReference>
<evidence type="ECO:0000313" key="16">
    <source>
        <dbReference type="EMBL" id="HIV37521.1"/>
    </source>
</evidence>
<dbReference type="Pfam" id="PF00367">
    <property type="entry name" value="PTS_EIIB"/>
    <property type="match status" value="1"/>
</dbReference>
<dbReference type="GO" id="GO:0016301">
    <property type="term" value="F:kinase activity"/>
    <property type="evidence" value="ECO:0007669"/>
    <property type="project" value="UniProtKB-KW"/>
</dbReference>
<dbReference type="GO" id="GO:0005886">
    <property type="term" value="C:plasma membrane"/>
    <property type="evidence" value="ECO:0007669"/>
    <property type="project" value="UniProtKB-SubCell"/>
</dbReference>
<dbReference type="SUPFAM" id="SSF51261">
    <property type="entry name" value="Duplicated hybrid motif"/>
    <property type="match status" value="1"/>
</dbReference>
<dbReference type="CDD" id="cd00212">
    <property type="entry name" value="PTS_IIB_glc"/>
    <property type="match status" value="1"/>
</dbReference>
<evidence type="ECO:0000256" key="11">
    <source>
        <dbReference type="PROSITE-ProRule" id="PRU00421"/>
    </source>
</evidence>
<keyword evidence="7 12" id="KW-0812">Transmembrane</keyword>
<dbReference type="NCBIfam" id="TIGR00830">
    <property type="entry name" value="PTBA"/>
    <property type="match status" value="1"/>
</dbReference>
<dbReference type="Proteomes" id="UP000886814">
    <property type="component" value="Unassembled WGS sequence"/>
</dbReference>
<feature type="transmembrane region" description="Helical" evidence="12">
    <location>
        <begin position="386"/>
        <end position="410"/>
    </location>
</feature>
<feature type="transmembrane region" description="Helical" evidence="12">
    <location>
        <begin position="360"/>
        <end position="379"/>
    </location>
</feature>
<dbReference type="InterPro" id="IPR013013">
    <property type="entry name" value="PTS_EIIC_1"/>
</dbReference>
<keyword evidence="8" id="KW-0418">Kinase</keyword>
<evidence type="ECO:0000256" key="9">
    <source>
        <dbReference type="ARBA" id="ARBA00022989"/>
    </source>
</evidence>
<dbReference type="PROSITE" id="PS51093">
    <property type="entry name" value="PTS_EIIA_TYPE_1"/>
    <property type="match status" value="1"/>
</dbReference>
<feature type="transmembrane region" description="Helical" evidence="12">
    <location>
        <begin position="430"/>
        <end position="454"/>
    </location>
</feature>
<evidence type="ECO:0000256" key="12">
    <source>
        <dbReference type="SAM" id="Phobius"/>
    </source>
</evidence>
<evidence type="ECO:0000256" key="6">
    <source>
        <dbReference type="ARBA" id="ARBA00022683"/>
    </source>
</evidence>
<evidence type="ECO:0000256" key="4">
    <source>
        <dbReference type="ARBA" id="ARBA00022597"/>
    </source>
</evidence>
<evidence type="ECO:0000259" key="15">
    <source>
        <dbReference type="PROSITE" id="PS51103"/>
    </source>
</evidence>
<feature type="transmembrane region" description="Helical" evidence="12">
    <location>
        <begin position="112"/>
        <end position="136"/>
    </location>
</feature>
<evidence type="ECO:0000256" key="3">
    <source>
        <dbReference type="ARBA" id="ARBA00022475"/>
    </source>
</evidence>
<evidence type="ECO:0000256" key="2">
    <source>
        <dbReference type="ARBA" id="ARBA00022448"/>
    </source>
</evidence>
<evidence type="ECO:0000259" key="14">
    <source>
        <dbReference type="PROSITE" id="PS51098"/>
    </source>
</evidence>
<feature type="active site" description="Phosphocysteine intermediate; for EIIB activity" evidence="11">
    <location>
        <position position="31"/>
    </location>
</feature>
<dbReference type="InterPro" id="IPR003352">
    <property type="entry name" value="PTS_EIIC"/>
</dbReference>
<dbReference type="GO" id="GO:0090589">
    <property type="term" value="F:protein-phosphocysteine-trehalose phosphotransferase system transporter activity"/>
    <property type="evidence" value="ECO:0007669"/>
    <property type="project" value="TreeGrafter"/>
</dbReference>
<evidence type="ECO:0000256" key="7">
    <source>
        <dbReference type="ARBA" id="ARBA00022692"/>
    </source>
</evidence>
<organism evidence="16 17">
    <name type="scientific">Candidatus Blautia stercorigallinarum</name>
    <dbReference type="NCBI Taxonomy" id="2838501"/>
    <lineage>
        <taxon>Bacteria</taxon>
        <taxon>Bacillati</taxon>
        <taxon>Bacillota</taxon>
        <taxon>Clostridia</taxon>
        <taxon>Lachnospirales</taxon>
        <taxon>Lachnospiraceae</taxon>
        <taxon>Blautia</taxon>
    </lineage>
</organism>
<dbReference type="FunFam" id="2.70.70.10:FF:000001">
    <property type="entry name" value="PTS system glucose-specific IIA component"/>
    <property type="match status" value="1"/>
</dbReference>
<keyword evidence="3" id="KW-1003">Cell membrane</keyword>
<evidence type="ECO:0000259" key="13">
    <source>
        <dbReference type="PROSITE" id="PS51093"/>
    </source>
</evidence>
<feature type="transmembrane region" description="Helical" evidence="12">
    <location>
        <begin position="148"/>
        <end position="167"/>
    </location>
</feature>
<dbReference type="GO" id="GO:0009401">
    <property type="term" value="P:phosphoenolpyruvate-dependent sugar phosphotransferase system"/>
    <property type="evidence" value="ECO:0007669"/>
    <property type="project" value="UniProtKB-KW"/>
</dbReference>
<dbReference type="PROSITE" id="PS01035">
    <property type="entry name" value="PTS_EIIB_TYPE_1_CYS"/>
    <property type="match status" value="1"/>
</dbReference>
<evidence type="ECO:0000313" key="17">
    <source>
        <dbReference type="Proteomes" id="UP000886814"/>
    </source>
</evidence>
<evidence type="ECO:0000256" key="10">
    <source>
        <dbReference type="ARBA" id="ARBA00023136"/>
    </source>
</evidence>
<keyword evidence="5 16" id="KW-0808">Transferase</keyword>
<dbReference type="InterPro" id="IPR001996">
    <property type="entry name" value="PTS_IIB_1"/>
</dbReference>
<feature type="transmembrane region" description="Helical" evidence="12">
    <location>
        <begin position="249"/>
        <end position="271"/>
    </location>
</feature>
<dbReference type="Gene3D" id="2.70.70.10">
    <property type="entry name" value="Glucose Permease (Domain IIA)"/>
    <property type="match status" value="1"/>
</dbReference>
<gene>
    <name evidence="16" type="ORF">H9747_00745</name>
</gene>
<dbReference type="PANTHER" id="PTHR30175">
    <property type="entry name" value="PHOSPHOTRANSFERASE SYSTEM TRANSPORT PROTEIN"/>
    <property type="match status" value="1"/>
</dbReference>
<evidence type="ECO:0000256" key="8">
    <source>
        <dbReference type="ARBA" id="ARBA00022777"/>
    </source>
</evidence>
<dbReference type="Pfam" id="PF00358">
    <property type="entry name" value="PTS_EIIA_1"/>
    <property type="match status" value="1"/>
</dbReference>
<dbReference type="PROSITE" id="PS51098">
    <property type="entry name" value="PTS_EIIB_TYPE_1"/>
    <property type="match status" value="1"/>
</dbReference>
<dbReference type="InterPro" id="IPR001127">
    <property type="entry name" value="PTS_EIIA_1_perm"/>
</dbReference>
<feature type="transmembrane region" description="Helical" evidence="12">
    <location>
        <begin position="220"/>
        <end position="237"/>
    </location>
</feature>
<dbReference type="EMBL" id="DXIQ01000004">
    <property type="protein sequence ID" value="HIV37521.1"/>
    <property type="molecule type" value="Genomic_DNA"/>
</dbReference>
<dbReference type="InterPro" id="IPR011297">
    <property type="entry name" value="PTS_IIABC_b_glu"/>
</dbReference>
<keyword evidence="6" id="KW-0598">Phosphotransferase system</keyword>
<dbReference type="InterPro" id="IPR050558">
    <property type="entry name" value="PTS_Sugar-Specific_Components"/>
</dbReference>
<feature type="transmembrane region" description="Helical" evidence="12">
    <location>
        <begin position="291"/>
        <end position="318"/>
    </location>
</feature>
<feature type="transmembrane region" description="Helical" evidence="12">
    <location>
        <begin position="174"/>
        <end position="191"/>
    </location>
</feature>
<feature type="transmembrane region" description="Helical" evidence="12">
    <location>
        <begin position="330"/>
        <end position="348"/>
    </location>
</feature>
<keyword evidence="4" id="KW-0762">Sugar transport</keyword>
<feature type="domain" description="PTS EIIB type-1" evidence="14">
    <location>
        <begin position="9"/>
        <end position="91"/>
    </location>
</feature>
<dbReference type="InterPro" id="IPR011055">
    <property type="entry name" value="Dup_hybrid_motif"/>
</dbReference>
<evidence type="ECO:0000256" key="5">
    <source>
        <dbReference type="ARBA" id="ARBA00022679"/>
    </source>
</evidence>
<proteinExistence type="predicted"/>
<protein>
    <submittedName>
        <fullName evidence="16">Beta-glucoside-specific PTS transporter subunit IIABC</fullName>
        <ecNumber evidence="16">2.7.1.-</ecNumber>
    </submittedName>
</protein>
<dbReference type="PANTHER" id="PTHR30175:SF1">
    <property type="entry name" value="PTS SYSTEM ARBUTIN-, CELLOBIOSE-, AND SALICIN-SPECIFIC EIIBC COMPONENT-RELATED"/>
    <property type="match status" value="1"/>
</dbReference>
<dbReference type="Pfam" id="PF02378">
    <property type="entry name" value="PTS_EIIC"/>
    <property type="match status" value="1"/>
</dbReference>
<keyword evidence="9 12" id="KW-1133">Transmembrane helix</keyword>
<dbReference type="NCBIfam" id="TIGR01995">
    <property type="entry name" value="PTS-II-ABC-beta"/>
    <property type="match status" value="1"/>
</dbReference>
<dbReference type="PROSITE" id="PS51103">
    <property type="entry name" value="PTS_EIIC_TYPE_1"/>
    <property type="match status" value="1"/>
</dbReference>
<keyword evidence="2" id="KW-0813">Transport</keyword>
<dbReference type="GO" id="GO:0008982">
    <property type="term" value="F:protein-N(PI)-phosphohistidine-sugar phosphotransferase activity"/>
    <property type="evidence" value="ECO:0007669"/>
    <property type="project" value="InterPro"/>
</dbReference>
<evidence type="ECO:0000256" key="1">
    <source>
        <dbReference type="ARBA" id="ARBA00004651"/>
    </source>
</evidence>
<comment type="subcellular location">
    <subcellularLocation>
        <location evidence="1">Cell membrane</location>
        <topology evidence="1">Multi-pass membrane protein</topology>
    </subcellularLocation>
</comment>
<reference evidence="16" key="2">
    <citation type="submission" date="2021-04" db="EMBL/GenBank/DDBJ databases">
        <authorList>
            <person name="Gilroy R."/>
        </authorList>
    </citation>
    <scope>NUCLEOTIDE SEQUENCE</scope>
    <source>
        <strain evidence="16">CHK195-9823</strain>
    </source>
</reference>
<name>A0A9D1PB82_9FIRM</name>
<sequence>MAEAVRDYGKLALDVIRLVGGKENITSAARCATRLRLVLKDTPEDAEEKIKALPGVITVVQKQGQFQVVIGNHVGDVFEVVSRELKLEEKEGDQPAQKESLLNRLLQIMSGVFAPICYILAAGGLIQGVLIIVSMLAPSVAETGAYQIFDMISWTPFTFLPVLIAITASRHFKCNTFIAVACCLALVNPTWTEMAGRIAEGESIKFLFADLTEITYTSSVLPPLVLIAILAVLERFLNKHLPDVIKPLFTPLICLAAMVPLTIVVVGPVIQGVSNAVAAGYNVLYALAPPIAGAVVGGFWEVIVIFGIQWGMVPIVVANFAQNGCDSIQVFIQIAVVSQMAAAFGIFLKTKEKSLKANALSSGITAIFGITEPTIYGITLPRKKPFVYACICAAAGSIVAALFGSMNYVYAGLPGLVSTVNAISPEHPNSFIGCMAGCAVAVIGTIALIMIFGYEAKKAEPVLDKTAAQTRTIDMGQEPEESRKFFVYSPLKGEIKSLKEVNDPTFSEEILGKGLAILPEEGKLYAPFDGEVTSLFDTKHAIGLRCAGGAELLIHIGLETVGLGGRYFEAKAAVGDKVKKGDLLIEFDLEEIRKEYDTITPVVITNAEDFTEILQEKEGAVEPGELILTVK</sequence>
<keyword evidence="10 12" id="KW-0472">Membrane</keyword>
<dbReference type="InterPro" id="IPR036878">
    <property type="entry name" value="Glu_permease_IIB"/>
</dbReference>
<reference evidence="16" key="1">
    <citation type="journal article" date="2021" name="PeerJ">
        <title>Extensive microbial diversity within the chicken gut microbiome revealed by metagenomics and culture.</title>
        <authorList>
            <person name="Gilroy R."/>
            <person name="Ravi A."/>
            <person name="Getino M."/>
            <person name="Pursley I."/>
            <person name="Horton D.L."/>
            <person name="Alikhan N.F."/>
            <person name="Baker D."/>
            <person name="Gharbi K."/>
            <person name="Hall N."/>
            <person name="Watson M."/>
            <person name="Adriaenssens E.M."/>
            <person name="Foster-Nyarko E."/>
            <person name="Jarju S."/>
            <person name="Secka A."/>
            <person name="Antonio M."/>
            <person name="Oren A."/>
            <person name="Chaudhuri R.R."/>
            <person name="La Ragione R."/>
            <person name="Hildebrand F."/>
            <person name="Pallen M.J."/>
        </authorList>
    </citation>
    <scope>NUCLEOTIDE SEQUENCE</scope>
    <source>
        <strain evidence="16">CHK195-9823</strain>
    </source>
</reference>
<comment type="caution">
    <text evidence="16">The sequence shown here is derived from an EMBL/GenBank/DDBJ whole genome shotgun (WGS) entry which is preliminary data.</text>
</comment>